<sequence length="460" mass="52315">MVDLMSQMQKVLHERPQGALLINTKPNLREQVNLITTRSGLTIAEPSIPPYVPPNPRVPEKLNDPGKFLIPCVLQDHEVCNSLADSGASINLMPLSIYEKLGIRSLKPTRMTLELANRSITFSMGIAKDVIVKVEKFYFLVDFVIVDFEADPRVPIILGRPFLRTARALVDLYEEKLTLRVENEEVVFYTEKSSRNNLRDIHCVHCINIIGFLKDKQSHGSTTSHFDDFLPAYEAFCFDIEEKSSEKSSGSTTSHSDLSPPEYESFHFDLSIDPLPPADRSDSQHEEFANKLAFIISPPEYDHFYFDLELNDIPLFLSDCDSVFSEKFSKIDLLVLFPPENKDKVFDPRIFTINGVHSKRFSILFLDDFSSILFLRDFLSTTDPSEIDTFLSFSSGNEDKVFDLGILLNNGIFSSTRKSPHLLIDNFMIDNCHILSEISLKIVSSICFHPKDKEIQGESR</sequence>
<dbReference type="Gene3D" id="2.40.70.10">
    <property type="entry name" value="Acid Proteases"/>
    <property type="match status" value="1"/>
</dbReference>
<accession>A0A699IU08</accession>
<dbReference type="InterPro" id="IPR021109">
    <property type="entry name" value="Peptidase_aspartic_dom_sf"/>
</dbReference>
<dbReference type="GO" id="GO:0003964">
    <property type="term" value="F:RNA-directed DNA polymerase activity"/>
    <property type="evidence" value="ECO:0007669"/>
    <property type="project" value="UniProtKB-KW"/>
</dbReference>
<reference evidence="1" key="1">
    <citation type="journal article" date="2019" name="Sci. Rep.">
        <title>Draft genome of Tanacetum cinerariifolium, the natural source of mosquito coil.</title>
        <authorList>
            <person name="Yamashiro T."/>
            <person name="Shiraishi A."/>
            <person name="Satake H."/>
            <person name="Nakayama K."/>
        </authorList>
    </citation>
    <scope>NUCLEOTIDE SEQUENCE</scope>
</reference>
<dbReference type="PANTHER" id="PTHR33067">
    <property type="entry name" value="RNA-DIRECTED DNA POLYMERASE-RELATED"/>
    <property type="match status" value="1"/>
</dbReference>
<comment type="caution">
    <text evidence="1">The sequence shown here is derived from an EMBL/GenBank/DDBJ whole genome shotgun (WGS) entry which is preliminary data.</text>
</comment>
<organism evidence="1">
    <name type="scientific">Tanacetum cinerariifolium</name>
    <name type="common">Dalmatian daisy</name>
    <name type="synonym">Chrysanthemum cinerariifolium</name>
    <dbReference type="NCBI Taxonomy" id="118510"/>
    <lineage>
        <taxon>Eukaryota</taxon>
        <taxon>Viridiplantae</taxon>
        <taxon>Streptophyta</taxon>
        <taxon>Embryophyta</taxon>
        <taxon>Tracheophyta</taxon>
        <taxon>Spermatophyta</taxon>
        <taxon>Magnoliopsida</taxon>
        <taxon>eudicotyledons</taxon>
        <taxon>Gunneridae</taxon>
        <taxon>Pentapetalae</taxon>
        <taxon>asterids</taxon>
        <taxon>campanulids</taxon>
        <taxon>Asterales</taxon>
        <taxon>Asteraceae</taxon>
        <taxon>Asteroideae</taxon>
        <taxon>Anthemideae</taxon>
        <taxon>Anthemidinae</taxon>
        <taxon>Tanacetum</taxon>
    </lineage>
</organism>
<dbReference type="SUPFAM" id="SSF50630">
    <property type="entry name" value="Acid proteases"/>
    <property type="match status" value="1"/>
</dbReference>
<keyword evidence="1" id="KW-0695">RNA-directed DNA polymerase</keyword>
<keyword evidence="1" id="KW-0548">Nucleotidyltransferase</keyword>
<dbReference type="PANTHER" id="PTHR33067:SF9">
    <property type="entry name" value="RNA-DIRECTED DNA POLYMERASE"/>
    <property type="match status" value="1"/>
</dbReference>
<name>A0A699IU08_TANCI</name>
<evidence type="ECO:0000313" key="1">
    <source>
        <dbReference type="EMBL" id="GEZ85599.1"/>
    </source>
</evidence>
<gene>
    <name evidence="1" type="ORF">Tci_557572</name>
</gene>
<dbReference type="CDD" id="cd00303">
    <property type="entry name" value="retropepsin_like"/>
    <property type="match status" value="1"/>
</dbReference>
<dbReference type="EMBL" id="BKCJ010332944">
    <property type="protein sequence ID" value="GEZ85599.1"/>
    <property type="molecule type" value="Genomic_DNA"/>
</dbReference>
<proteinExistence type="predicted"/>
<dbReference type="AlphaFoldDB" id="A0A699IU08"/>
<protein>
    <submittedName>
        <fullName evidence="1">Reverse transcriptase domain-containing protein</fullName>
    </submittedName>
</protein>
<keyword evidence="1" id="KW-0808">Transferase</keyword>